<evidence type="ECO:0000256" key="3">
    <source>
        <dbReference type="ARBA" id="ARBA00022692"/>
    </source>
</evidence>
<proteinExistence type="inferred from homology"/>
<dbReference type="RefSeq" id="WP_011577280.1">
    <property type="nucleotide sequence ID" value="NC_008229.1"/>
</dbReference>
<dbReference type="PIRSF" id="PIRSF002457">
    <property type="entry name" value="DASS"/>
    <property type="match status" value="1"/>
</dbReference>
<feature type="transmembrane region" description="Helical" evidence="6">
    <location>
        <begin position="454"/>
        <end position="474"/>
    </location>
</feature>
<keyword evidence="3 6" id="KW-0812">Transmembrane</keyword>
<dbReference type="InterPro" id="IPR030676">
    <property type="entry name" value="CitT-rel"/>
</dbReference>
<dbReference type="HOGENOM" id="CLU_005170_7_0_7"/>
<dbReference type="AlphaFoldDB" id="Q17YW1"/>
<comment type="subcellular location">
    <subcellularLocation>
        <location evidence="1">Membrane</location>
        <topology evidence="1">Multi-pass membrane protein</topology>
    </subcellularLocation>
</comment>
<evidence type="ECO:0000313" key="7">
    <source>
        <dbReference type="EMBL" id="CAJ99165.1"/>
    </source>
</evidence>
<feature type="transmembrane region" description="Helical" evidence="6">
    <location>
        <begin position="221"/>
        <end position="244"/>
    </location>
</feature>
<evidence type="ECO:0000256" key="2">
    <source>
        <dbReference type="ARBA" id="ARBA00007349"/>
    </source>
</evidence>
<organism evidence="7 8">
    <name type="scientific">Helicobacter acinonychis (strain Sheeba)</name>
    <dbReference type="NCBI Taxonomy" id="382638"/>
    <lineage>
        <taxon>Bacteria</taxon>
        <taxon>Pseudomonadati</taxon>
        <taxon>Campylobacterota</taxon>
        <taxon>Epsilonproteobacteria</taxon>
        <taxon>Campylobacterales</taxon>
        <taxon>Helicobacteraceae</taxon>
        <taxon>Helicobacter</taxon>
    </lineage>
</organism>
<dbReference type="Proteomes" id="UP000000775">
    <property type="component" value="Chromosome"/>
</dbReference>
<dbReference type="GO" id="GO:0016020">
    <property type="term" value="C:membrane"/>
    <property type="evidence" value="ECO:0007669"/>
    <property type="project" value="UniProtKB-SubCell"/>
</dbReference>
<name>Q17YW1_HELAH</name>
<feature type="transmembrane region" description="Helical" evidence="6">
    <location>
        <begin position="297"/>
        <end position="316"/>
    </location>
</feature>
<feature type="transmembrane region" description="Helical" evidence="6">
    <location>
        <begin position="271"/>
        <end position="291"/>
    </location>
</feature>
<gene>
    <name evidence="7" type="primary">citT</name>
    <name evidence="7" type="ordered locus">Hac_0324</name>
</gene>
<dbReference type="GeneID" id="31757837"/>
<feature type="transmembrane region" description="Helical" evidence="6">
    <location>
        <begin position="181"/>
        <end position="201"/>
    </location>
</feature>
<dbReference type="eggNOG" id="COG0471">
    <property type="taxonomic scope" value="Bacteria"/>
</dbReference>
<protein>
    <submittedName>
        <fullName evidence="7">Citrate carrier</fullName>
    </submittedName>
</protein>
<keyword evidence="5 6" id="KW-0472">Membrane</keyword>
<dbReference type="InterPro" id="IPR001898">
    <property type="entry name" value="SLC13A/DASS"/>
</dbReference>
<dbReference type="GO" id="GO:0022857">
    <property type="term" value="F:transmembrane transporter activity"/>
    <property type="evidence" value="ECO:0007669"/>
    <property type="project" value="InterPro"/>
</dbReference>
<feature type="transmembrane region" description="Helical" evidence="6">
    <location>
        <begin position="328"/>
        <end position="350"/>
    </location>
</feature>
<keyword evidence="4 6" id="KW-1133">Transmembrane helix</keyword>
<evidence type="ECO:0000256" key="1">
    <source>
        <dbReference type="ARBA" id="ARBA00004141"/>
    </source>
</evidence>
<evidence type="ECO:0000256" key="6">
    <source>
        <dbReference type="SAM" id="Phobius"/>
    </source>
</evidence>
<dbReference type="BioCyc" id="HACI382638:HAC_RS01455-MONOMER"/>
<dbReference type="NCBIfam" id="TIGR00785">
    <property type="entry name" value="dass"/>
    <property type="match status" value="1"/>
</dbReference>
<dbReference type="OrthoDB" id="3170849at2"/>
<dbReference type="KEGG" id="hac:Hac_0324"/>
<evidence type="ECO:0000256" key="4">
    <source>
        <dbReference type="ARBA" id="ARBA00022989"/>
    </source>
</evidence>
<feature type="transmembrane region" description="Helical" evidence="6">
    <location>
        <begin position="370"/>
        <end position="403"/>
    </location>
</feature>
<accession>Q17YW1</accession>
<dbReference type="STRING" id="382638.Hac_0324"/>
<comment type="similarity">
    <text evidence="2">Belongs to the SLC13A/DASS transporter (TC 2.A.47) family. DIT1 subfamily.</text>
</comment>
<feature type="transmembrane region" description="Helical" evidence="6">
    <location>
        <begin position="415"/>
        <end position="434"/>
    </location>
</feature>
<keyword evidence="8" id="KW-1185">Reference proteome</keyword>
<reference evidence="7 8" key="1">
    <citation type="journal article" date="2006" name="PLoS Genet.">
        <title>Who ate whom? Adaptive Helicobacter genomic changes that accompanied a host jump from early humans to large felines.</title>
        <authorList>
            <person name="Eppinger M."/>
            <person name="Baar C."/>
            <person name="Linz B."/>
            <person name="Raddatz G."/>
            <person name="Lanz C."/>
            <person name="Keller H."/>
            <person name="Morelli G."/>
            <person name="Gressmann H."/>
            <person name="Achtman M."/>
            <person name="Schuster S.C."/>
        </authorList>
    </citation>
    <scope>NUCLEOTIDE SEQUENCE [LARGE SCALE GENOMIC DNA]</scope>
    <source>
        <strain evidence="7 8">Sheeba</strain>
    </source>
</reference>
<evidence type="ECO:0000256" key="5">
    <source>
        <dbReference type="ARBA" id="ARBA00023136"/>
    </source>
</evidence>
<sequence>MKKPIVSILAPFFIAVLLYFLGAPSGLNPNAWLYFCVFIGMIVGLILEPVPAGLVALSALMLCVALKIGVNSEIASANKAISWGLSGYANKTVWLVFVAFILGLGYEKSLLGKRIALLLIRFLGQTPLGLGYAVSLSELCLAPFIPSNSARSGGILYPIVSSIPPLMGSTPNNNPNKIGAYLMWVALASTCITSSMFLTALAPNPLAMEIATKMGVREISWFSWFLAFLPCGVLLILLVPLLAYKTCTPTLKGSKEVSLWAKKELEGMGRFSLKEILMLSLTLLALLGWIFGKSLGLHASATALIVMVLMAFCKIVSYEDTIKNKSAFNIFLLLGALLTMAGGLKNVGFLDFIGNITSDFLKHANLDPLIALLLVITLFYLSHYFFASITAHVSALLALFIGIGSHIQGINLQELSLFLMLSLGIMGILTPYGTGPSTIYYGSGYIQSKDFWKLGLIFGFVYLIVFLSVCVPWVKSIAFRWL</sequence>
<dbReference type="EMBL" id="AM260522">
    <property type="protein sequence ID" value="CAJ99165.1"/>
    <property type="molecule type" value="Genomic_DNA"/>
</dbReference>
<dbReference type="Pfam" id="PF00939">
    <property type="entry name" value="Na_sulph_symp"/>
    <property type="match status" value="1"/>
</dbReference>
<dbReference type="PANTHER" id="PTHR42826">
    <property type="entry name" value="DICARBOXYLATE TRANSPORTER 2.1, CHLOROPLASTIC"/>
    <property type="match status" value="1"/>
</dbReference>
<evidence type="ECO:0000313" key="8">
    <source>
        <dbReference type="Proteomes" id="UP000000775"/>
    </source>
</evidence>